<dbReference type="Proteomes" id="UP000482155">
    <property type="component" value="Unassembled WGS sequence"/>
</dbReference>
<dbReference type="EMBL" id="JAAIVB010000011">
    <property type="protein sequence ID" value="NEX60166.1"/>
    <property type="molecule type" value="Genomic_DNA"/>
</dbReference>
<comment type="caution">
    <text evidence="1">The sequence shown here is derived from an EMBL/GenBank/DDBJ whole genome shotgun (WGS) entry which is preliminary data.</text>
</comment>
<proteinExistence type="predicted"/>
<organism evidence="1 2">
    <name type="scientific">Noviherbaspirillum galbum</name>
    <dbReference type="NCBI Taxonomy" id="2709383"/>
    <lineage>
        <taxon>Bacteria</taxon>
        <taxon>Pseudomonadati</taxon>
        <taxon>Pseudomonadota</taxon>
        <taxon>Betaproteobacteria</taxon>
        <taxon>Burkholderiales</taxon>
        <taxon>Oxalobacteraceae</taxon>
        <taxon>Noviherbaspirillum</taxon>
    </lineage>
</organism>
<sequence length="78" mass="8759">MITNADYIEPSQKGRYSPLQVLKSAAGYYIGTIYTDEYGDKEPGSRDSGYFATQEKAQQFLDTVSSVANPQDYLRDHP</sequence>
<dbReference type="AlphaFoldDB" id="A0A6B3SN36"/>
<gene>
    <name evidence="1" type="ORF">G3574_03655</name>
</gene>
<accession>A0A6B3SN36</accession>
<name>A0A6B3SN36_9BURK</name>
<protein>
    <submittedName>
        <fullName evidence="1">Uncharacterized protein</fullName>
    </submittedName>
</protein>
<evidence type="ECO:0000313" key="2">
    <source>
        <dbReference type="Proteomes" id="UP000482155"/>
    </source>
</evidence>
<evidence type="ECO:0000313" key="1">
    <source>
        <dbReference type="EMBL" id="NEX60166.1"/>
    </source>
</evidence>
<reference evidence="1 2" key="1">
    <citation type="submission" date="2020-02" db="EMBL/GenBank/DDBJ databases">
        <authorList>
            <person name="Kim M.K."/>
        </authorList>
    </citation>
    <scope>NUCLEOTIDE SEQUENCE [LARGE SCALE GENOMIC DNA]</scope>
    <source>
        <strain evidence="1 2">17J57-3</strain>
    </source>
</reference>
<keyword evidence="2" id="KW-1185">Reference proteome</keyword>